<organism evidence="1 2">
    <name type="scientific">Coniosporium uncinatum</name>
    <dbReference type="NCBI Taxonomy" id="93489"/>
    <lineage>
        <taxon>Eukaryota</taxon>
        <taxon>Fungi</taxon>
        <taxon>Dikarya</taxon>
        <taxon>Ascomycota</taxon>
        <taxon>Pezizomycotina</taxon>
        <taxon>Dothideomycetes</taxon>
        <taxon>Dothideomycetes incertae sedis</taxon>
        <taxon>Coniosporium</taxon>
    </lineage>
</organism>
<name>A0ACC3DP85_9PEZI</name>
<gene>
    <name evidence="1" type="ORF">LTS18_007451</name>
</gene>
<comment type="caution">
    <text evidence="1">The sequence shown here is derived from an EMBL/GenBank/DDBJ whole genome shotgun (WGS) entry which is preliminary data.</text>
</comment>
<evidence type="ECO:0000313" key="1">
    <source>
        <dbReference type="EMBL" id="KAK3078460.1"/>
    </source>
</evidence>
<evidence type="ECO:0000313" key="2">
    <source>
        <dbReference type="Proteomes" id="UP001186974"/>
    </source>
</evidence>
<protein>
    <submittedName>
        <fullName evidence="1">Uncharacterized protein</fullName>
    </submittedName>
</protein>
<keyword evidence="2" id="KW-1185">Reference proteome</keyword>
<dbReference type="EMBL" id="JAWDJW010001874">
    <property type="protein sequence ID" value="KAK3078460.1"/>
    <property type="molecule type" value="Genomic_DNA"/>
</dbReference>
<proteinExistence type="predicted"/>
<reference evidence="1" key="1">
    <citation type="submission" date="2024-09" db="EMBL/GenBank/DDBJ databases">
        <title>Black Yeasts Isolated from many extreme environments.</title>
        <authorList>
            <person name="Coleine C."/>
            <person name="Stajich J.E."/>
            <person name="Selbmann L."/>
        </authorList>
    </citation>
    <scope>NUCLEOTIDE SEQUENCE</scope>
    <source>
        <strain evidence="1">CCFEE 5737</strain>
    </source>
</reference>
<accession>A0ACC3DP85</accession>
<dbReference type="Proteomes" id="UP001186974">
    <property type="component" value="Unassembled WGS sequence"/>
</dbReference>
<sequence>MPLVHTFVVGGWEDRASVVGAECVRAVAGNEAWAGQMGDDVRGAETRWKAALLENLSRIAGRSVAPGGIFDEAVFAAWYRVYVVVKSPDWGTTSEEFEAYDHAMSLAEEQCSETGVSTGWPEGLEGWVLRSFREIARYGDERDKPAPLIKKVLAFASARNTFMAVDWDAMPSALSYNSVHKTEKETEEWIREDMIGVLRDETGTEERIKEAYERLAADRASPEPLYPSSRLSARQRSRESSRRNSQESIVSSLKGTSQEEQDRWSTEATDSRSAKHVA</sequence>